<keyword evidence="1" id="KW-0812">Transmembrane</keyword>
<dbReference type="PANTHER" id="PTHR43646:SF3">
    <property type="entry name" value="SLR1566 PROTEIN"/>
    <property type="match status" value="1"/>
</dbReference>
<evidence type="ECO:0000313" key="3">
    <source>
        <dbReference type="EMBL" id="MCF3938298.1"/>
    </source>
</evidence>
<dbReference type="EMBL" id="JAKGCU010000004">
    <property type="protein sequence ID" value="MCF3938298.1"/>
    <property type="molecule type" value="Genomic_DNA"/>
</dbReference>
<organism evidence="3 4">
    <name type="scientific">Gordonia tangerina</name>
    <dbReference type="NCBI Taxonomy" id="2911060"/>
    <lineage>
        <taxon>Bacteria</taxon>
        <taxon>Bacillati</taxon>
        <taxon>Actinomycetota</taxon>
        <taxon>Actinomycetes</taxon>
        <taxon>Mycobacteriales</taxon>
        <taxon>Gordoniaceae</taxon>
        <taxon>Gordonia</taxon>
    </lineage>
</organism>
<dbReference type="Pfam" id="PF00535">
    <property type="entry name" value="Glycos_transf_2"/>
    <property type="match status" value="1"/>
</dbReference>
<evidence type="ECO:0000259" key="2">
    <source>
        <dbReference type="Pfam" id="PF00535"/>
    </source>
</evidence>
<sequence>MRSAEVRRVALRAASVGAAASLALTLDNARRIRRPDPTAIANPEPLNVLLPVRDEMDEIAGCLTALRAAADRWPGRIRLLVLDDESTDGTGRLLDELARTDERIEVLHGTPTPSGWLGKSWACEQLSHNADHDGVLVFVDADVRLAPDALVASVALLRTSGLDLISPYPRQHATGPAERLVQPLVQWSWMSTLPLGLAERSARPSMSAANGQLLVVDAAAYHRAGGHAAVRADVLEDIALLRAVKRSGGRGVAADGSAVADCHMYHGWREVRAGYRKSLWSAFGSLPGTVAVVALLNLLYVVPPLAALRGSRAGVLGYLLGVTSRAVSARSTGGRVWPDALVHPMSILAFTALTVDSVLARRTGRLSWKGRAISETTR</sequence>
<protein>
    <submittedName>
        <fullName evidence="3">Glycosyltransferase family 2 protein</fullName>
    </submittedName>
</protein>
<proteinExistence type="predicted"/>
<keyword evidence="1" id="KW-0472">Membrane</keyword>
<dbReference type="Proteomes" id="UP001108089">
    <property type="component" value="Unassembled WGS sequence"/>
</dbReference>
<comment type="caution">
    <text evidence="3">The sequence shown here is derived from an EMBL/GenBank/DDBJ whole genome shotgun (WGS) entry which is preliminary data.</text>
</comment>
<dbReference type="Gene3D" id="3.90.550.10">
    <property type="entry name" value="Spore Coat Polysaccharide Biosynthesis Protein SpsA, Chain A"/>
    <property type="match status" value="1"/>
</dbReference>
<gene>
    <name evidence="3" type="ORF">L1892_07885</name>
</gene>
<keyword evidence="4" id="KW-1185">Reference proteome</keyword>
<evidence type="ECO:0000313" key="4">
    <source>
        <dbReference type="Proteomes" id="UP001108089"/>
    </source>
</evidence>
<dbReference type="InterPro" id="IPR001173">
    <property type="entry name" value="Glyco_trans_2-like"/>
</dbReference>
<feature type="transmembrane region" description="Helical" evidence="1">
    <location>
        <begin position="341"/>
        <end position="359"/>
    </location>
</feature>
<dbReference type="PANTHER" id="PTHR43646">
    <property type="entry name" value="GLYCOSYLTRANSFERASE"/>
    <property type="match status" value="1"/>
</dbReference>
<feature type="domain" description="Glycosyltransferase 2-like" evidence="2">
    <location>
        <begin position="48"/>
        <end position="173"/>
    </location>
</feature>
<name>A0ABS9DKD6_9ACTN</name>
<dbReference type="InterPro" id="IPR029044">
    <property type="entry name" value="Nucleotide-diphossugar_trans"/>
</dbReference>
<dbReference type="RefSeq" id="WP_235723021.1">
    <property type="nucleotide sequence ID" value="NZ_JAKGCU010000004.1"/>
</dbReference>
<accession>A0ABS9DKD6</accession>
<reference evidence="3" key="1">
    <citation type="submission" date="2022-01" db="EMBL/GenBank/DDBJ databases">
        <title>Gordonia xiamenensis sp. nov., isolated from surface seawater in Xiamen.</title>
        <authorList>
            <person name="He Y.F."/>
        </authorList>
    </citation>
    <scope>NUCLEOTIDE SEQUENCE</scope>
    <source>
        <strain evidence="3">GW1C4-4</strain>
    </source>
</reference>
<dbReference type="CDD" id="cd00761">
    <property type="entry name" value="Glyco_tranf_GTA_type"/>
    <property type="match status" value="1"/>
</dbReference>
<dbReference type="SUPFAM" id="SSF53448">
    <property type="entry name" value="Nucleotide-diphospho-sugar transferases"/>
    <property type="match status" value="1"/>
</dbReference>
<feature type="transmembrane region" description="Helical" evidence="1">
    <location>
        <begin position="279"/>
        <end position="301"/>
    </location>
</feature>
<keyword evidence="1" id="KW-1133">Transmembrane helix</keyword>
<evidence type="ECO:0000256" key="1">
    <source>
        <dbReference type="SAM" id="Phobius"/>
    </source>
</evidence>